<reference evidence="2 3" key="1">
    <citation type="submission" date="2020-08" db="EMBL/GenBank/DDBJ databases">
        <title>Genomic Encyclopedia of Type Strains, Phase IV (KMG-IV): sequencing the most valuable type-strain genomes for metagenomic binning, comparative biology and taxonomic classification.</title>
        <authorList>
            <person name="Goeker M."/>
        </authorList>
    </citation>
    <scope>NUCLEOTIDE SEQUENCE [LARGE SCALE GENOMIC DNA]</scope>
    <source>
        <strain evidence="2 3">DSM 16268</strain>
    </source>
</reference>
<dbReference type="AlphaFoldDB" id="A0A7W9CUK8"/>
<evidence type="ECO:0000256" key="1">
    <source>
        <dbReference type="SAM" id="MobiDB-lite"/>
    </source>
</evidence>
<feature type="compositionally biased region" description="Polar residues" evidence="1">
    <location>
        <begin position="10"/>
        <end position="19"/>
    </location>
</feature>
<accession>A0A7W9CUK8</accession>
<organism evidence="2 3">
    <name type="scientific">Prosthecomicrobium pneumaticum</name>
    <dbReference type="NCBI Taxonomy" id="81895"/>
    <lineage>
        <taxon>Bacteria</taxon>
        <taxon>Pseudomonadati</taxon>
        <taxon>Pseudomonadota</taxon>
        <taxon>Alphaproteobacteria</taxon>
        <taxon>Hyphomicrobiales</taxon>
        <taxon>Kaistiaceae</taxon>
        <taxon>Prosthecomicrobium</taxon>
    </lineage>
</organism>
<dbReference type="EMBL" id="JACHOO010000001">
    <property type="protein sequence ID" value="MBB5751652.1"/>
    <property type="molecule type" value="Genomic_DNA"/>
</dbReference>
<dbReference type="InterPro" id="IPR008792">
    <property type="entry name" value="PQQD"/>
</dbReference>
<dbReference type="Pfam" id="PF05402">
    <property type="entry name" value="PqqD"/>
    <property type="match status" value="1"/>
</dbReference>
<protein>
    <submittedName>
        <fullName evidence="2">Uncharacterized protein</fullName>
    </submittedName>
</protein>
<name>A0A7W9CUK8_9HYPH</name>
<evidence type="ECO:0000313" key="3">
    <source>
        <dbReference type="Proteomes" id="UP000523821"/>
    </source>
</evidence>
<proteinExistence type="predicted"/>
<evidence type="ECO:0000313" key="2">
    <source>
        <dbReference type="EMBL" id="MBB5751652.1"/>
    </source>
</evidence>
<sequence length="207" mass="22234">MAGAPAPASNLISCPNKKTSVNRRRGGAAGPSSRGLTRFAVVRYCNRVEFDLMPAEREWDRRGPILMGELSGHWVINAPDVVTETFQGQSVVLDLSSGHYYSLGGNAGRIWSLLIDGYSIESIVDGVGAGRSDLVPGVRSFLSELVGRKLIRPGEGGRPEPVVFAEPLSGEPPALVVYDDLAELIYADPIHDVDEGQGWPVQRPATP</sequence>
<dbReference type="Proteomes" id="UP000523821">
    <property type="component" value="Unassembled WGS sequence"/>
</dbReference>
<keyword evidence="3" id="KW-1185">Reference proteome</keyword>
<gene>
    <name evidence="2" type="ORF">GGQ63_000695</name>
</gene>
<dbReference type="RefSeq" id="WP_183852507.1">
    <property type="nucleotide sequence ID" value="NZ_JACHOO010000001.1"/>
</dbReference>
<feature type="region of interest" description="Disordered" evidence="1">
    <location>
        <begin position="1"/>
        <end position="32"/>
    </location>
</feature>
<comment type="caution">
    <text evidence="2">The sequence shown here is derived from an EMBL/GenBank/DDBJ whole genome shotgun (WGS) entry which is preliminary data.</text>
</comment>